<dbReference type="InterPro" id="IPR006094">
    <property type="entry name" value="Oxid_FAD_bind_N"/>
</dbReference>
<evidence type="ECO:0000313" key="3">
    <source>
        <dbReference type="EMBL" id="KAL1883468.1"/>
    </source>
</evidence>
<comment type="caution">
    <text evidence="3">The sequence shown here is derived from an EMBL/GenBank/DDBJ whole genome shotgun (WGS) entry which is preliminary data.</text>
</comment>
<keyword evidence="4" id="KW-1185">Reference proteome</keyword>
<reference evidence="3 4" key="1">
    <citation type="journal article" date="2024" name="IMA Fungus">
        <title>IMA Genome - F19 : A genome assembly and annotation guide to empower mycologists, including annotated draft genome sequences of Ceratocystis pirilliformis, Diaporthe australafricana, Fusarium ophioides, Paecilomyces lecythidis, and Sporothrix stenoceras.</title>
        <authorList>
            <person name="Aylward J."/>
            <person name="Wilson A.M."/>
            <person name="Visagie C.M."/>
            <person name="Spraker J."/>
            <person name="Barnes I."/>
            <person name="Buitendag C."/>
            <person name="Ceriani C."/>
            <person name="Del Mar Angel L."/>
            <person name="du Plessis D."/>
            <person name="Fuchs T."/>
            <person name="Gasser K."/>
            <person name="Kramer D."/>
            <person name="Li W."/>
            <person name="Munsamy K."/>
            <person name="Piso A."/>
            <person name="Price J.L."/>
            <person name="Sonnekus B."/>
            <person name="Thomas C."/>
            <person name="van der Nest A."/>
            <person name="van Dijk A."/>
            <person name="van Heerden A."/>
            <person name="van Vuuren N."/>
            <person name="Yilmaz N."/>
            <person name="Duong T.A."/>
            <person name="van der Merwe N.A."/>
            <person name="Wingfield M.J."/>
            <person name="Wingfield B.D."/>
        </authorList>
    </citation>
    <scope>NUCLEOTIDE SEQUENCE [LARGE SCALE GENOMIC DNA]</scope>
    <source>
        <strain evidence="3 4">CMW 18167</strain>
    </source>
</reference>
<gene>
    <name evidence="3" type="ORF">Plec18167_002472</name>
</gene>
<accession>A0ABR3Y6N8</accession>
<name>A0ABR3Y6N8_9EURO</name>
<dbReference type="InterPro" id="IPR036318">
    <property type="entry name" value="FAD-bd_PCMH-like_sf"/>
</dbReference>
<dbReference type="PANTHER" id="PTHR11748">
    <property type="entry name" value="D-LACTATE DEHYDROGENASE"/>
    <property type="match status" value="1"/>
</dbReference>
<organism evidence="3 4">
    <name type="scientific">Paecilomyces lecythidis</name>
    <dbReference type="NCBI Taxonomy" id="3004212"/>
    <lineage>
        <taxon>Eukaryota</taxon>
        <taxon>Fungi</taxon>
        <taxon>Dikarya</taxon>
        <taxon>Ascomycota</taxon>
        <taxon>Pezizomycotina</taxon>
        <taxon>Eurotiomycetes</taxon>
        <taxon>Eurotiomycetidae</taxon>
        <taxon>Eurotiales</taxon>
        <taxon>Thermoascaceae</taxon>
        <taxon>Paecilomyces</taxon>
    </lineage>
</organism>
<dbReference type="SUPFAM" id="SSF56176">
    <property type="entry name" value="FAD-binding/transporter-associated domain-like"/>
    <property type="match status" value="1"/>
</dbReference>
<feature type="region of interest" description="Disordered" evidence="1">
    <location>
        <begin position="36"/>
        <end position="68"/>
    </location>
</feature>
<sequence length="114" mass="12428">MSSNTRFPTPKTDILERFFDDAACVIGEENISRTSKHGALEGLQKQDSYGDPFSTSTKHEPSGAVRPKSVEEVQKIVKLANKDKVPLWTVSRGKNLGYGGSSVVVKGSVVLDLY</sequence>
<dbReference type="PANTHER" id="PTHR11748:SF114">
    <property type="entry name" value="ARYL-ALCOHOL OXIDASE VANILLYL-ALCOHOL OXIDASE (AFU_ORTHOLOGUE AFUA_3G09500)-RELATED"/>
    <property type="match status" value="1"/>
</dbReference>
<evidence type="ECO:0000256" key="1">
    <source>
        <dbReference type="SAM" id="MobiDB-lite"/>
    </source>
</evidence>
<dbReference type="Proteomes" id="UP001583193">
    <property type="component" value="Unassembled WGS sequence"/>
</dbReference>
<evidence type="ECO:0000259" key="2">
    <source>
        <dbReference type="Pfam" id="PF01565"/>
    </source>
</evidence>
<dbReference type="Pfam" id="PF01565">
    <property type="entry name" value="FAD_binding_4"/>
    <property type="match status" value="1"/>
</dbReference>
<dbReference type="EMBL" id="JAVDPF010000005">
    <property type="protein sequence ID" value="KAL1883468.1"/>
    <property type="molecule type" value="Genomic_DNA"/>
</dbReference>
<proteinExistence type="predicted"/>
<dbReference type="InterPro" id="IPR016167">
    <property type="entry name" value="FAD-bd_PCMH_sub1"/>
</dbReference>
<feature type="domain" description="FAD linked oxidase N-terminal" evidence="2">
    <location>
        <begin position="61"/>
        <end position="113"/>
    </location>
</feature>
<dbReference type="Gene3D" id="3.30.43.10">
    <property type="entry name" value="Uridine Diphospho-n-acetylenolpyruvylglucosamine Reductase, domain 2"/>
    <property type="match status" value="1"/>
</dbReference>
<evidence type="ECO:0000313" key="4">
    <source>
        <dbReference type="Proteomes" id="UP001583193"/>
    </source>
</evidence>
<protein>
    <recommendedName>
        <fullName evidence="2">FAD linked oxidase N-terminal domain-containing protein</fullName>
    </recommendedName>
</protein>